<dbReference type="PANTHER" id="PTHR45586">
    <property type="entry name" value="TPR REPEAT-CONTAINING PROTEIN PA4667"/>
    <property type="match status" value="1"/>
</dbReference>
<dbReference type="Pfam" id="PF13432">
    <property type="entry name" value="TPR_16"/>
    <property type="match status" value="4"/>
</dbReference>
<keyword evidence="2" id="KW-0802">TPR repeat</keyword>
<dbReference type="PANTHER" id="PTHR45586:SF1">
    <property type="entry name" value="LIPOPOLYSACCHARIDE ASSEMBLY PROTEIN B"/>
    <property type="match status" value="1"/>
</dbReference>
<keyword evidence="4" id="KW-1185">Reference proteome</keyword>
<dbReference type="Pfam" id="PF14559">
    <property type="entry name" value="TPR_19"/>
    <property type="match status" value="1"/>
</dbReference>
<accession>A0ABM7FWU7</accession>
<dbReference type="InterPro" id="IPR051012">
    <property type="entry name" value="CellSynth/LPSAsmb/PSIAsmb"/>
</dbReference>
<dbReference type="Gene3D" id="1.25.40.10">
    <property type="entry name" value="Tetratricopeptide repeat domain"/>
    <property type="match status" value="3"/>
</dbReference>
<keyword evidence="1" id="KW-0677">Repeat</keyword>
<protein>
    <recommendedName>
        <fullName evidence="5">Tetratricopeptide repeat protein</fullName>
    </recommendedName>
</protein>
<sequence length="679" mass="70960">MRRSRLIILALLVLLLLAGAGLWQWRAHERDGSSALTRGLAALDKGDARTARIELMNAIKGNPRSAAAHEAQARALAELGDGVGAQAAVQRARALGAPPAQTRAVMAQALLLQGDLEGALREARAPDLPSDFAVPAARVVARAALAQGNIADARTALERALTVAPNDPANWVELGRLRLLSGDQAGAITAADRAVALAPTDAKALTLRGELVRGQYGLTASLPWFERALAANPDSVPTLEQYAATLADAGQASAMLTLTRRLIAIDPSNPRAWMMQAVMAARAGQGDLARKLLDRTQGRLDAEPATRLLRGVLQLQDGNAVLAADALGPLVAAQPDNRTARSLLARAHYINGDFASAAAFLAPMVAQRDADPYVLTLAARAQEALGNRAMADDMLARAAWPIRAAADPFAGASDGTLATGPAPASAATARDNVPYIRALLSTGRNADAVARARMLSRANPGAPDAWLILGDALAADGASQESVRAYEAAANIRFDRDVALRLAAAWGRVGNPARAAQVVQLFLTQNPNDVQVQRLAASIAMQAQDWRGALRMLHAVQAQVGENDAVLMADLARAALESGDRASARAYAAHGYRLMPANPLTADMFGWVLMKTGEKGPVAIDLLEKAVAMAPQAPALQMHLGQAYAAAGRKGEAKLALGRAAAVRGFTGRQDALDALAAL</sequence>
<dbReference type="SMART" id="SM00028">
    <property type="entry name" value="TPR"/>
    <property type="match status" value="5"/>
</dbReference>
<evidence type="ECO:0000256" key="1">
    <source>
        <dbReference type="ARBA" id="ARBA00022737"/>
    </source>
</evidence>
<name>A0ABM7FWU7_9SPHN</name>
<dbReference type="InterPro" id="IPR011990">
    <property type="entry name" value="TPR-like_helical_dom_sf"/>
</dbReference>
<reference evidence="3" key="1">
    <citation type="submission" date="2018-07" db="EMBL/GenBank/DDBJ databases">
        <title>Complete genome sequence of Sphingomonas bisphenolicum strain AO1, a bisphenol A degradative bacterium isolated from Japanese farm field.</title>
        <authorList>
            <person name="Murakami M."/>
            <person name="Koh M."/>
            <person name="Koba S."/>
            <person name="Matsumura Y."/>
        </authorList>
    </citation>
    <scope>NUCLEOTIDE SEQUENCE</scope>
    <source>
        <strain evidence="3">AO1</strain>
    </source>
</reference>
<gene>
    <name evidence="3" type="ORF">SBA_ch1_17960</name>
</gene>
<dbReference type="RefSeq" id="WP_261936612.1">
    <property type="nucleotide sequence ID" value="NZ_AP018817.1"/>
</dbReference>
<evidence type="ECO:0000313" key="4">
    <source>
        <dbReference type="Proteomes" id="UP001059971"/>
    </source>
</evidence>
<organism evidence="3 4">
    <name type="scientific">Sphingomonas bisphenolicum</name>
    <dbReference type="NCBI Taxonomy" id="296544"/>
    <lineage>
        <taxon>Bacteria</taxon>
        <taxon>Pseudomonadati</taxon>
        <taxon>Pseudomonadota</taxon>
        <taxon>Alphaproteobacteria</taxon>
        <taxon>Sphingomonadales</taxon>
        <taxon>Sphingomonadaceae</taxon>
        <taxon>Sphingomonas</taxon>
    </lineage>
</organism>
<dbReference type="InterPro" id="IPR019734">
    <property type="entry name" value="TPR_rpt"/>
</dbReference>
<evidence type="ECO:0000256" key="2">
    <source>
        <dbReference type="ARBA" id="ARBA00022803"/>
    </source>
</evidence>
<dbReference type="SUPFAM" id="SSF48452">
    <property type="entry name" value="TPR-like"/>
    <property type="match status" value="4"/>
</dbReference>
<dbReference type="Proteomes" id="UP001059971">
    <property type="component" value="Chromosome 1"/>
</dbReference>
<proteinExistence type="predicted"/>
<dbReference type="EMBL" id="AP018817">
    <property type="protein sequence ID" value="BBF69596.1"/>
    <property type="molecule type" value="Genomic_DNA"/>
</dbReference>
<evidence type="ECO:0008006" key="5">
    <source>
        <dbReference type="Google" id="ProtNLM"/>
    </source>
</evidence>
<evidence type="ECO:0000313" key="3">
    <source>
        <dbReference type="EMBL" id="BBF69596.1"/>
    </source>
</evidence>